<dbReference type="Gene3D" id="3.30.70.1880">
    <property type="entry name" value="Protein of unknown function DUF881"/>
    <property type="match status" value="1"/>
</dbReference>
<dbReference type="PANTHER" id="PTHR37313:SF4">
    <property type="entry name" value="CONSERVED MEMBRANE PROTEIN-RELATED"/>
    <property type="match status" value="1"/>
</dbReference>
<gene>
    <name evidence="2" type="ORF">GCM10011410_15960</name>
</gene>
<dbReference type="EMBL" id="BMJH01000001">
    <property type="protein sequence ID" value="GGC64260.1"/>
    <property type="molecule type" value="Genomic_DNA"/>
</dbReference>
<keyword evidence="3" id="KW-1185">Reference proteome</keyword>
<comment type="caution">
    <text evidence="2">The sequence shown here is derived from an EMBL/GenBank/DDBJ whole genome shotgun (WGS) entry which is preliminary data.</text>
</comment>
<evidence type="ECO:0000313" key="2">
    <source>
        <dbReference type="EMBL" id="GGC64260.1"/>
    </source>
</evidence>
<dbReference type="AlphaFoldDB" id="A0A916U8K3"/>
<dbReference type="Pfam" id="PF05949">
    <property type="entry name" value="DUF881"/>
    <property type="match status" value="1"/>
</dbReference>
<dbReference type="RefSeq" id="WP_188672425.1">
    <property type="nucleotide sequence ID" value="NZ_BMJH01000001.1"/>
</dbReference>
<evidence type="ECO:0000256" key="1">
    <source>
        <dbReference type="ARBA" id="ARBA00009108"/>
    </source>
</evidence>
<dbReference type="InterPro" id="IPR010273">
    <property type="entry name" value="DUF881"/>
</dbReference>
<reference evidence="2" key="2">
    <citation type="submission" date="2020-09" db="EMBL/GenBank/DDBJ databases">
        <authorList>
            <person name="Sun Q."/>
            <person name="Zhou Y."/>
        </authorList>
    </citation>
    <scope>NUCLEOTIDE SEQUENCE</scope>
    <source>
        <strain evidence="2">CGMCC 1.15478</strain>
    </source>
</reference>
<reference evidence="2" key="1">
    <citation type="journal article" date="2014" name="Int. J. Syst. Evol. Microbiol.">
        <title>Complete genome sequence of Corynebacterium casei LMG S-19264T (=DSM 44701T), isolated from a smear-ripened cheese.</title>
        <authorList>
            <consortium name="US DOE Joint Genome Institute (JGI-PGF)"/>
            <person name="Walter F."/>
            <person name="Albersmeier A."/>
            <person name="Kalinowski J."/>
            <person name="Ruckert C."/>
        </authorList>
    </citation>
    <scope>NUCLEOTIDE SEQUENCE</scope>
    <source>
        <strain evidence="2">CGMCC 1.15478</strain>
    </source>
</reference>
<dbReference type="GO" id="GO:0005886">
    <property type="term" value="C:plasma membrane"/>
    <property type="evidence" value="ECO:0007669"/>
    <property type="project" value="TreeGrafter"/>
</dbReference>
<evidence type="ECO:0000313" key="3">
    <source>
        <dbReference type="Proteomes" id="UP000641514"/>
    </source>
</evidence>
<dbReference type="PANTHER" id="PTHR37313">
    <property type="entry name" value="UPF0749 PROTEIN RV1825"/>
    <property type="match status" value="1"/>
</dbReference>
<comment type="similarity">
    <text evidence="1">Belongs to the UPF0749 family.</text>
</comment>
<organism evidence="2 3">
    <name type="scientific">Hoyosella rhizosphaerae</name>
    <dbReference type="NCBI Taxonomy" id="1755582"/>
    <lineage>
        <taxon>Bacteria</taxon>
        <taxon>Bacillati</taxon>
        <taxon>Actinomycetota</taxon>
        <taxon>Actinomycetes</taxon>
        <taxon>Mycobacteriales</taxon>
        <taxon>Hoyosellaceae</taxon>
        <taxon>Hoyosella</taxon>
    </lineage>
</organism>
<sequence>MRGSTASEPTTRSAWKIAVPVVCVLAGVMLATAHSASQGGELRSLTPSRLPNLVREVQHNTEHMQLRRDELAAIISETQADIGMTDVDVAQTLSDIRALREPGVFSAQQGSGIVVTLTDAARDQQGNYPSGASPDDLVVHQQDMQSVLNALWAGGATAIQVQDQRLTAWSAPRCIGNTLLLHGRAYSPPYVISAVGDPDSLGEALDAAPGVRLYRQYAARYGLGYDVNESEDLTIVAHEEPLRLRYASPLEPQ</sequence>
<protein>
    <submittedName>
        <fullName evidence="2">Membrane protein</fullName>
    </submittedName>
</protein>
<dbReference type="Proteomes" id="UP000641514">
    <property type="component" value="Unassembled WGS sequence"/>
</dbReference>
<name>A0A916U8K3_9ACTN</name>
<proteinExistence type="inferred from homology"/>
<accession>A0A916U8K3</accession>